<accession>A0A3G2LWV4</accession>
<sequence length="37" mass="4391">MIFEANKKHTWNLGFILATSVFAFRKHKIGRVVARFR</sequence>
<protein>
    <submittedName>
        <fullName evidence="1">Uncharacterized protein</fullName>
    </submittedName>
</protein>
<proteinExistence type="predicted"/>
<geneLocation type="plasmid" evidence="1">
    <name>pSZN_KPC</name>
</geneLocation>
<dbReference type="AlphaFoldDB" id="A0A3G2LWV4"/>
<reference evidence="1" key="1">
    <citation type="submission" date="2018-09" db="EMBL/GenBank/DDBJ databases">
        <title>Genetic Diversity of Carbapenem-Resistant Enterobacteriaceae (CRE) Clinical Isolates from a Tertiary Hospital in Eastern China.</title>
        <authorList>
            <person name="Du H."/>
        </authorList>
    </citation>
    <scope>NUCLEOTIDE SEQUENCE</scope>
    <source>
        <strain evidence="1">Kp735</strain>
        <plasmid evidence="1">pSZN_KPC</plasmid>
    </source>
</reference>
<name>A0A3G2LWV4_KLEPN</name>
<keyword evidence="1" id="KW-0614">Plasmid</keyword>
<dbReference type="EMBL" id="MH917123">
    <property type="protein sequence ID" value="AYN78071.1"/>
    <property type="molecule type" value="Genomic_DNA"/>
</dbReference>
<organism evidence="1">
    <name type="scientific">Klebsiella pneumoniae</name>
    <dbReference type="NCBI Taxonomy" id="573"/>
    <lineage>
        <taxon>Bacteria</taxon>
        <taxon>Pseudomonadati</taxon>
        <taxon>Pseudomonadota</taxon>
        <taxon>Gammaproteobacteria</taxon>
        <taxon>Enterobacterales</taxon>
        <taxon>Enterobacteriaceae</taxon>
        <taxon>Klebsiella/Raoultella group</taxon>
        <taxon>Klebsiella</taxon>
        <taxon>Klebsiella pneumoniae complex</taxon>
    </lineage>
</organism>
<evidence type="ECO:0000313" key="1">
    <source>
        <dbReference type="EMBL" id="AYN78071.1"/>
    </source>
</evidence>